<name>A0AAD3RRR4_CRYJA</name>
<evidence type="ECO:0000313" key="1">
    <source>
        <dbReference type="EMBL" id="GLJ58943.1"/>
    </source>
</evidence>
<accession>A0AAD3RRR4</accession>
<keyword evidence="2" id="KW-1185">Reference proteome</keyword>
<dbReference type="EMBL" id="BSEH01000612">
    <property type="protein sequence ID" value="GLJ58943.1"/>
    <property type="molecule type" value="Genomic_DNA"/>
</dbReference>
<sequence>MDLNLPPLMPLPVLLRQSMLRERLGGSKAGYRSAGIPLPAMDQKGKLTLLLYGWCLYHSRYPGGETACFVSAGMWIGVLLYLAATGGELSRLAPGLCWCRCWWPEEEMRSEELGTST</sequence>
<dbReference type="AlphaFoldDB" id="A0AAD3RRR4"/>
<protein>
    <submittedName>
        <fullName evidence="1">Uncharacterized protein</fullName>
    </submittedName>
</protein>
<gene>
    <name evidence="1" type="ORF">SUGI_1485520</name>
</gene>
<reference evidence="1" key="1">
    <citation type="submission" date="2022-12" db="EMBL/GenBank/DDBJ databases">
        <title>Chromosome-Level Genome Assembly of Japanese Cedar (Cryptomeriajaponica D. Don).</title>
        <authorList>
            <person name="Fujino T."/>
            <person name="Yamaguchi K."/>
            <person name="Yokoyama T."/>
            <person name="Hamanaka T."/>
            <person name="Harazono Y."/>
            <person name="Kamada H."/>
            <person name="Kobayashi W."/>
            <person name="Ujino-Ihara T."/>
            <person name="Uchiyama K."/>
            <person name="Matsumoto A."/>
            <person name="Izuno A."/>
            <person name="Tsumura Y."/>
            <person name="Toyoda A."/>
            <person name="Shigenobu S."/>
            <person name="Moriguchi Y."/>
            <person name="Ueno S."/>
            <person name="Kasahara M."/>
        </authorList>
    </citation>
    <scope>NUCLEOTIDE SEQUENCE</scope>
</reference>
<organism evidence="1 2">
    <name type="scientific">Cryptomeria japonica</name>
    <name type="common">Japanese cedar</name>
    <name type="synonym">Cupressus japonica</name>
    <dbReference type="NCBI Taxonomy" id="3369"/>
    <lineage>
        <taxon>Eukaryota</taxon>
        <taxon>Viridiplantae</taxon>
        <taxon>Streptophyta</taxon>
        <taxon>Embryophyta</taxon>
        <taxon>Tracheophyta</taxon>
        <taxon>Spermatophyta</taxon>
        <taxon>Pinopsida</taxon>
        <taxon>Pinidae</taxon>
        <taxon>Conifers II</taxon>
        <taxon>Cupressales</taxon>
        <taxon>Cupressaceae</taxon>
        <taxon>Cryptomeria</taxon>
    </lineage>
</organism>
<evidence type="ECO:0000313" key="2">
    <source>
        <dbReference type="Proteomes" id="UP001234787"/>
    </source>
</evidence>
<proteinExistence type="predicted"/>
<comment type="caution">
    <text evidence="1">The sequence shown here is derived from an EMBL/GenBank/DDBJ whole genome shotgun (WGS) entry which is preliminary data.</text>
</comment>
<dbReference type="Proteomes" id="UP001234787">
    <property type="component" value="Unassembled WGS sequence"/>
</dbReference>